<evidence type="ECO:0000259" key="3">
    <source>
        <dbReference type="PROSITE" id="PS50106"/>
    </source>
</evidence>
<feature type="domain" description="PH" evidence="2">
    <location>
        <begin position="673"/>
        <end position="774"/>
    </location>
</feature>
<feature type="compositionally biased region" description="Polar residues" evidence="1">
    <location>
        <begin position="152"/>
        <end position="177"/>
    </location>
</feature>
<feature type="domain" description="PH" evidence="2">
    <location>
        <begin position="799"/>
        <end position="833"/>
    </location>
</feature>
<name>A0A7R9NWP3_9NEOP</name>
<protein>
    <submittedName>
        <fullName evidence="4">Uncharacterized protein</fullName>
    </submittedName>
</protein>
<dbReference type="EMBL" id="OE002605">
    <property type="protein sequence ID" value="CAD7459016.1"/>
    <property type="molecule type" value="Genomic_DNA"/>
</dbReference>
<dbReference type="PROSITE" id="PS50003">
    <property type="entry name" value="PH_DOMAIN"/>
    <property type="match status" value="2"/>
</dbReference>
<dbReference type="InterPro" id="IPR036034">
    <property type="entry name" value="PDZ_sf"/>
</dbReference>
<feature type="compositionally biased region" description="Basic and acidic residues" evidence="1">
    <location>
        <begin position="468"/>
        <end position="483"/>
    </location>
</feature>
<dbReference type="SMART" id="SM00228">
    <property type="entry name" value="PDZ"/>
    <property type="match status" value="1"/>
</dbReference>
<evidence type="ECO:0000256" key="1">
    <source>
        <dbReference type="SAM" id="MobiDB-lite"/>
    </source>
</evidence>
<feature type="compositionally biased region" description="Polar residues" evidence="1">
    <location>
        <begin position="131"/>
        <end position="142"/>
    </location>
</feature>
<feature type="region of interest" description="Disordered" evidence="1">
    <location>
        <begin position="1"/>
        <end position="22"/>
    </location>
</feature>
<dbReference type="PANTHER" id="PTHR47644">
    <property type="entry name" value="AGAP008221-PA"/>
    <property type="match status" value="1"/>
</dbReference>
<gene>
    <name evidence="4" type="ORF">TTEB3V08_LOCUS6986</name>
</gene>
<dbReference type="Gene3D" id="2.30.29.30">
    <property type="entry name" value="Pleckstrin-homology domain (PH domain)/Phosphotyrosine-binding domain (PTB)"/>
    <property type="match status" value="2"/>
</dbReference>
<feature type="region of interest" description="Disordered" evidence="1">
    <location>
        <begin position="197"/>
        <end position="243"/>
    </location>
</feature>
<dbReference type="InterPro" id="IPR001849">
    <property type="entry name" value="PH_domain"/>
</dbReference>
<dbReference type="SUPFAM" id="SSF50156">
    <property type="entry name" value="PDZ domain-like"/>
    <property type="match status" value="1"/>
</dbReference>
<evidence type="ECO:0000313" key="4">
    <source>
        <dbReference type="EMBL" id="CAD7459016.1"/>
    </source>
</evidence>
<dbReference type="InterPro" id="IPR001478">
    <property type="entry name" value="PDZ"/>
</dbReference>
<dbReference type="SMART" id="SM00233">
    <property type="entry name" value="PH"/>
    <property type="match status" value="2"/>
</dbReference>
<dbReference type="InterPro" id="IPR011993">
    <property type="entry name" value="PH-like_dom_sf"/>
</dbReference>
<dbReference type="PROSITE" id="PS50106">
    <property type="entry name" value="PDZ"/>
    <property type="match status" value="1"/>
</dbReference>
<dbReference type="Pfam" id="PF00169">
    <property type="entry name" value="PH"/>
    <property type="match status" value="2"/>
</dbReference>
<evidence type="ECO:0000259" key="2">
    <source>
        <dbReference type="PROSITE" id="PS50003"/>
    </source>
</evidence>
<sequence>MSPVKVWNAQQPNNSHLPGDIAGYETVLAENKAPGVVEEVQQPPLKEPADVVAALKKRALPRLRLWLAGVPPSPPSSPGSGLGEGTGGEDASAQSLVPKGSRLSPHRYSRSPASSPSRRLKSKGSPKMIADSSSKGTISPDSTRLKALSAESLRSVSPGSDSVFYSESADHSSNAANLTDNQGVLCHHCGREVDKSTLSGVEDGEGPCEKVETEQPDIVQPPAGFADSPEGPRGMKPSSGRLYKKLEKRFRSEDRGGHGERRHHSRFRCEGVRAKSEERGKEDRVKVSLRAKSEERGKEDRVKVRPLARSTDASMEVLKTADSSPNMARDNSVSDLLTDDEEDQDTVFLPLQSHVLQHPHYLPILSQSSFLLLSHVLQHPHYLPILSQSSFLYYLMYSTYPHSFPDDFLVTANMLLTNFIPMSSTFLVSLIFNIHVSAACETMGIYTDSYKNSTWIYIGDSEEIHVWQKPDTRADDKDDKSGDNAESTSIGVTRRGSSESTGSEKDFRRKYQAITHRMVHRKSSVEMYKRLQSKSFADTSCCVHTSLHQALENILHQMLMVWCKQTLANKVVSGENDECDKTVVVRRESGEFGFRIHGSRPVVVSAIEPDTPAETSGLEVGDIVISVNSVNVLEASHSEVVKLAHAGSDTLQLEVARTCNVLTPIVREPGAGSPLYSGYLWKLRTCDSGNNNRKWIERWFCLKRDNCLYYYKNDNESQPLGALMLANYTATRTPDSGRPYSFQVLRKGAAGLHLAADGEESATRWLAVVSHSIERNAQMDEWLDISKRNLKLSPSAVQQPDCFGYLMKLGEKWKSWKRRYCVLKDACLFFYKDGTSDSALVMIPMINILVTIMIRSQGWCASMDTEYKTPPLAGKGLSLKFFHPNLDNDISTSTLTQRWTRNDGSLPSNTLSTVGLKSADASASDVQLPNTKKAKKLTKKQLRLSFDANAGPPHLEEERKLSLENGHHSYQLLAT</sequence>
<reference evidence="4" key="1">
    <citation type="submission" date="2020-11" db="EMBL/GenBank/DDBJ databases">
        <authorList>
            <person name="Tran Van P."/>
        </authorList>
    </citation>
    <scope>NUCLEOTIDE SEQUENCE</scope>
</reference>
<dbReference type="Pfam" id="PF00595">
    <property type="entry name" value="PDZ"/>
    <property type="match status" value="1"/>
</dbReference>
<dbReference type="PANTHER" id="PTHR47644:SF1">
    <property type="entry name" value="PDZ DOMAIN-CONTAINING PROTEIN"/>
    <property type="match status" value="1"/>
</dbReference>
<dbReference type="SUPFAM" id="SSF50729">
    <property type="entry name" value="PH domain-like"/>
    <property type="match status" value="2"/>
</dbReference>
<dbReference type="AlphaFoldDB" id="A0A7R9NWP3"/>
<feature type="domain" description="PDZ" evidence="3">
    <location>
        <begin position="581"/>
        <end position="659"/>
    </location>
</feature>
<accession>A0A7R9NWP3</accession>
<dbReference type="Gene3D" id="2.30.42.10">
    <property type="match status" value="1"/>
</dbReference>
<proteinExistence type="predicted"/>
<feature type="region of interest" description="Disordered" evidence="1">
    <location>
        <begin position="468"/>
        <end position="506"/>
    </location>
</feature>
<feature type="region of interest" description="Disordered" evidence="1">
    <location>
        <begin position="67"/>
        <end position="177"/>
    </location>
</feature>
<organism evidence="4">
    <name type="scientific">Timema tahoe</name>
    <dbReference type="NCBI Taxonomy" id="61484"/>
    <lineage>
        <taxon>Eukaryota</taxon>
        <taxon>Metazoa</taxon>
        <taxon>Ecdysozoa</taxon>
        <taxon>Arthropoda</taxon>
        <taxon>Hexapoda</taxon>
        <taxon>Insecta</taxon>
        <taxon>Pterygota</taxon>
        <taxon>Neoptera</taxon>
        <taxon>Polyneoptera</taxon>
        <taxon>Phasmatodea</taxon>
        <taxon>Timematodea</taxon>
        <taxon>Timematoidea</taxon>
        <taxon>Timematidae</taxon>
        <taxon>Timema</taxon>
    </lineage>
</organism>